<accession>A0A6M3JD49</accession>
<sequence>MTEEQANDVIENTIKAHWPNWDFRGQELKVWIDELRKFDFDTAKNAINELYKTWEKDRYPKMPHIMAAIRQYVAAKYKTGRQAALFGILTKDGRKRFFDWWGNADCPRQEIEDKAERVRQYCNDNIEPGHIVHFYNIDEKEDTGYYGEEGCSVYVRRQQAKEKAILDILNGPDTKTKRWLREFMNKRNKKTGIKSGKLFKEPITISSVINDDIPF</sequence>
<reference evidence="1" key="1">
    <citation type="submission" date="2020-03" db="EMBL/GenBank/DDBJ databases">
        <title>The deep terrestrial virosphere.</title>
        <authorList>
            <person name="Holmfeldt K."/>
            <person name="Nilsson E."/>
            <person name="Simone D."/>
            <person name="Lopez-Fernandez M."/>
            <person name="Wu X."/>
            <person name="de Brujin I."/>
            <person name="Lundin D."/>
            <person name="Andersson A."/>
            <person name="Bertilsson S."/>
            <person name="Dopson M."/>
        </authorList>
    </citation>
    <scope>NUCLEOTIDE SEQUENCE</scope>
    <source>
        <strain evidence="2">MM415A00321</strain>
        <strain evidence="1">MM415B00326</strain>
    </source>
</reference>
<gene>
    <name evidence="2" type="ORF">MM415A00321_0031</name>
    <name evidence="1" type="ORF">MM415B00326_0017</name>
</gene>
<dbReference type="EMBL" id="MT142502">
    <property type="protein sequence ID" value="QJA83051.1"/>
    <property type="molecule type" value="Genomic_DNA"/>
</dbReference>
<dbReference type="EMBL" id="MT141561">
    <property type="protein sequence ID" value="QJA66817.1"/>
    <property type="molecule type" value="Genomic_DNA"/>
</dbReference>
<dbReference type="AlphaFoldDB" id="A0A6M3JD49"/>
<protein>
    <submittedName>
        <fullName evidence="1">Uncharacterized protein</fullName>
    </submittedName>
</protein>
<proteinExistence type="predicted"/>
<name>A0A6M3JD49_9ZZZZ</name>
<evidence type="ECO:0000313" key="2">
    <source>
        <dbReference type="EMBL" id="QJA83051.1"/>
    </source>
</evidence>
<evidence type="ECO:0000313" key="1">
    <source>
        <dbReference type="EMBL" id="QJA66817.1"/>
    </source>
</evidence>
<organism evidence="1">
    <name type="scientific">viral metagenome</name>
    <dbReference type="NCBI Taxonomy" id="1070528"/>
    <lineage>
        <taxon>unclassified sequences</taxon>
        <taxon>metagenomes</taxon>
        <taxon>organismal metagenomes</taxon>
    </lineage>
</organism>